<keyword evidence="2" id="KW-0805">Transcription regulation</keyword>
<keyword evidence="3" id="KW-0731">Sigma factor</keyword>
<dbReference type="GO" id="GO:0016987">
    <property type="term" value="F:sigma factor activity"/>
    <property type="evidence" value="ECO:0007669"/>
    <property type="project" value="UniProtKB-KW"/>
</dbReference>
<evidence type="ECO:0000256" key="4">
    <source>
        <dbReference type="ARBA" id="ARBA00023125"/>
    </source>
</evidence>
<evidence type="ECO:0000259" key="6">
    <source>
        <dbReference type="SMART" id="SM00421"/>
    </source>
</evidence>
<dbReference type="EMBL" id="JACHIR010000001">
    <property type="protein sequence ID" value="MBB5894386.1"/>
    <property type="molecule type" value="Genomic_DNA"/>
</dbReference>
<dbReference type="Gene3D" id="1.10.10.10">
    <property type="entry name" value="Winged helix-like DNA-binding domain superfamily/Winged helix DNA-binding domain"/>
    <property type="match status" value="1"/>
</dbReference>
<keyword evidence="5" id="KW-0804">Transcription</keyword>
<dbReference type="InterPro" id="IPR000792">
    <property type="entry name" value="Tscrpt_reg_LuxR_C"/>
</dbReference>
<reference evidence="7 8" key="1">
    <citation type="submission" date="2020-08" db="EMBL/GenBank/DDBJ databases">
        <title>Sequencing the genomes of 1000 actinobacteria strains.</title>
        <authorList>
            <person name="Klenk H.-P."/>
        </authorList>
    </citation>
    <scope>NUCLEOTIDE SEQUENCE [LARGE SCALE GENOMIC DNA]</scope>
    <source>
        <strain evidence="7 8">DSM 43851</strain>
    </source>
</reference>
<dbReference type="SMART" id="SM00421">
    <property type="entry name" value="HTH_LUXR"/>
    <property type="match status" value="1"/>
</dbReference>
<dbReference type="InterPro" id="IPR013249">
    <property type="entry name" value="RNA_pol_sigma70_r4_t2"/>
</dbReference>
<evidence type="ECO:0000256" key="2">
    <source>
        <dbReference type="ARBA" id="ARBA00023015"/>
    </source>
</evidence>
<keyword evidence="8" id="KW-1185">Reference proteome</keyword>
<gene>
    <name evidence="7" type="ORF">BJ998_005582</name>
</gene>
<name>A0A7W9KKT7_9PSEU</name>
<sequence length="186" mass="20422">MIHNGDGGCFDDYFRADFPRLVKFLVTAGFAFEAAQDAAEEAMLTVLQEWSTLRSPHAYVRKVALRWAVNQARRDRERVARSVRGGWLPQEETDPVAEVDDRLDGGPRVTALLAGLPARQRVVLAWHLDGFSNSEIAEHFGLKPATVGSNLRHAKQALRAALATTAITAPQPPVATAEGGVRRDVR</sequence>
<dbReference type="Pfam" id="PF08281">
    <property type="entry name" value="Sigma70_r4_2"/>
    <property type="match status" value="1"/>
</dbReference>
<dbReference type="GO" id="GO:0006352">
    <property type="term" value="P:DNA-templated transcription initiation"/>
    <property type="evidence" value="ECO:0007669"/>
    <property type="project" value="InterPro"/>
</dbReference>
<dbReference type="SUPFAM" id="SSF88659">
    <property type="entry name" value="Sigma3 and sigma4 domains of RNA polymerase sigma factors"/>
    <property type="match status" value="1"/>
</dbReference>
<dbReference type="SUPFAM" id="SSF88946">
    <property type="entry name" value="Sigma2 domain of RNA polymerase sigma factors"/>
    <property type="match status" value="1"/>
</dbReference>
<evidence type="ECO:0000256" key="3">
    <source>
        <dbReference type="ARBA" id="ARBA00023082"/>
    </source>
</evidence>
<dbReference type="GO" id="GO:0003677">
    <property type="term" value="F:DNA binding"/>
    <property type="evidence" value="ECO:0007669"/>
    <property type="project" value="UniProtKB-KW"/>
</dbReference>
<keyword evidence="4" id="KW-0238">DNA-binding</keyword>
<comment type="similarity">
    <text evidence="1">Belongs to the sigma-70 factor family. ECF subfamily.</text>
</comment>
<dbReference type="Proteomes" id="UP000585638">
    <property type="component" value="Unassembled WGS sequence"/>
</dbReference>
<dbReference type="RefSeq" id="WP_184866315.1">
    <property type="nucleotide sequence ID" value="NZ_BAAAWY010000029.1"/>
</dbReference>
<dbReference type="InterPro" id="IPR039425">
    <property type="entry name" value="RNA_pol_sigma-70-like"/>
</dbReference>
<accession>A0A7W9KKT7</accession>
<evidence type="ECO:0000256" key="1">
    <source>
        <dbReference type="ARBA" id="ARBA00010641"/>
    </source>
</evidence>
<organism evidence="7 8">
    <name type="scientific">Kutzneria kofuensis</name>
    <dbReference type="NCBI Taxonomy" id="103725"/>
    <lineage>
        <taxon>Bacteria</taxon>
        <taxon>Bacillati</taxon>
        <taxon>Actinomycetota</taxon>
        <taxon>Actinomycetes</taxon>
        <taxon>Pseudonocardiales</taxon>
        <taxon>Pseudonocardiaceae</taxon>
        <taxon>Kutzneria</taxon>
    </lineage>
</organism>
<feature type="domain" description="HTH luxR-type" evidence="6">
    <location>
        <begin position="113"/>
        <end position="166"/>
    </location>
</feature>
<evidence type="ECO:0000256" key="5">
    <source>
        <dbReference type="ARBA" id="ARBA00023163"/>
    </source>
</evidence>
<dbReference type="InterPro" id="IPR036388">
    <property type="entry name" value="WH-like_DNA-bd_sf"/>
</dbReference>
<protein>
    <submittedName>
        <fullName evidence="7">RNA polymerase sigma-70 factor (ECF subfamily)</fullName>
    </submittedName>
</protein>
<proteinExistence type="inferred from homology"/>
<dbReference type="InterPro" id="IPR013324">
    <property type="entry name" value="RNA_pol_sigma_r3/r4-like"/>
</dbReference>
<dbReference type="AlphaFoldDB" id="A0A7W9KKT7"/>
<evidence type="ECO:0000313" key="8">
    <source>
        <dbReference type="Proteomes" id="UP000585638"/>
    </source>
</evidence>
<dbReference type="PANTHER" id="PTHR43133">
    <property type="entry name" value="RNA POLYMERASE ECF-TYPE SIGMA FACTO"/>
    <property type="match status" value="1"/>
</dbReference>
<comment type="caution">
    <text evidence="7">The sequence shown here is derived from an EMBL/GenBank/DDBJ whole genome shotgun (WGS) entry which is preliminary data.</text>
</comment>
<dbReference type="InterPro" id="IPR013325">
    <property type="entry name" value="RNA_pol_sigma_r2"/>
</dbReference>
<evidence type="ECO:0000313" key="7">
    <source>
        <dbReference type="EMBL" id="MBB5894386.1"/>
    </source>
</evidence>
<dbReference type="PANTHER" id="PTHR43133:SF8">
    <property type="entry name" value="RNA POLYMERASE SIGMA FACTOR HI_1459-RELATED"/>
    <property type="match status" value="1"/>
</dbReference>